<proteinExistence type="predicted"/>
<reference evidence="4" key="1">
    <citation type="submission" date="2023-07" db="EMBL/GenBank/DDBJ databases">
        <title>Whole genome shotgun sequence of Streptomyces cacaoi subsp. asoensis NBRC 13813.</title>
        <authorList>
            <person name="Komaki H."/>
            <person name="Tamura T."/>
        </authorList>
    </citation>
    <scope>NUCLEOTIDE SEQUENCE [LARGE SCALE GENOMIC DNA]</scope>
    <source>
        <strain evidence="4">NBRC 13813</strain>
    </source>
</reference>
<dbReference type="Gene3D" id="3.30.450.180">
    <property type="match status" value="1"/>
</dbReference>
<evidence type="ECO:0000313" key="3">
    <source>
        <dbReference type="EMBL" id="GHI63213.1"/>
    </source>
</evidence>
<feature type="domain" description="MmyB-like transcription regulator ligand binding" evidence="2">
    <location>
        <begin position="18"/>
        <end position="109"/>
    </location>
</feature>
<name>A0ABQ3S524_9ACTN</name>
<dbReference type="PANTHER" id="PTHR35010">
    <property type="entry name" value="BLL4672 PROTEIN-RELATED"/>
    <property type="match status" value="1"/>
</dbReference>
<evidence type="ECO:0000259" key="2">
    <source>
        <dbReference type="Pfam" id="PF17765"/>
    </source>
</evidence>
<evidence type="ECO:0000313" key="4">
    <source>
        <dbReference type="Proteomes" id="UP000649259"/>
    </source>
</evidence>
<dbReference type="Proteomes" id="UP000649259">
    <property type="component" value="Unassembled WGS sequence"/>
</dbReference>
<protein>
    <recommendedName>
        <fullName evidence="2">MmyB-like transcription regulator ligand binding domain-containing protein</fullName>
    </recommendedName>
</protein>
<keyword evidence="4" id="KW-1185">Reference proteome</keyword>
<accession>A0ABQ3S524</accession>
<dbReference type="RefSeq" id="WP_229901264.1">
    <property type="nucleotide sequence ID" value="NZ_BMSI01000005.1"/>
</dbReference>
<organism evidence="3 4">
    <name type="scientific">Streptomyces asoensis</name>
    <dbReference type="NCBI Taxonomy" id="249586"/>
    <lineage>
        <taxon>Bacteria</taxon>
        <taxon>Bacillati</taxon>
        <taxon>Actinomycetota</taxon>
        <taxon>Actinomycetes</taxon>
        <taxon>Kitasatosporales</taxon>
        <taxon>Streptomycetaceae</taxon>
        <taxon>Streptomyces</taxon>
    </lineage>
</organism>
<comment type="caution">
    <text evidence="3">The sequence shown here is derived from an EMBL/GenBank/DDBJ whole genome shotgun (WGS) entry which is preliminary data.</text>
</comment>
<evidence type="ECO:0000256" key="1">
    <source>
        <dbReference type="SAM" id="MobiDB-lite"/>
    </source>
</evidence>
<dbReference type="GeneID" id="91472703"/>
<feature type="region of interest" description="Disordered" evidence="1">
    <location>
        <begin position="1"/>
        <end position="21"/>
    </location>
</feature>
<dbReference type="EMBL" id="BNEB01000005">
    <property type="protein sequence ID" value="GHI63213.1"/>
    <property type="molecule type" value="Genomic_DNA"/>
</dbReference>
<sequence>MTGGWLRRRRGGRHPCAGRPPPNLARFVFLDPRARRFYRDWDRIAHDAVGSLRAETARTPGNTDLADLVGELAARSDEFAERWDAHDVECHRSGQQRFHHPAVGDLDLD</sequence>
<dbReference type="InterPro" id="IPR041413">
    <property type="entry name" value="MLTR_LBD"/>
</dbReference>
<dbReference type="Pfam" id="PF17765">
    <property type="entry name" value="MLTR_LBD"/>
    <property type="match status" value="1"/>
</dbReference>
<gene>
    <name evidence="3" type="ORF">Saso_48630</name>
</gene>
<dbReference type="PANTHER" id="PTHR35010:SF2">
    <property type="entry name" value="BLL4672 PROTEIN"/>
    <property type="match status" value="1"/>
</dbReference>
<feature type="compositionally biased region" description="Basic residues" evidence="1">
    <location>
        <begin position="1"/>
        <end position="13"/>
    </location>
</feature>